<sequence length="90" mass="10411">MKFTRYDNWNQIIATDFLGTFEATYNEIVIAFGDPIVKNGCTVWQFEFENGNVGFIVLGVRPGNGVIEWDIYGFEAETVDLIQEVFEQYR</sequence>
<dbReference type="EMBL" id="LGCL01000039">
    <property type="protein sequence ID" value="KPL72276.1"/>
    <property type="molecule type" value="Genomic_DNA"/>
</dbReference>
<accession>A0A0P6XKW9</accession>
<reference evidence="1 2" key="1">
    <citation type="submission" date="2015-07" db="EMBL/GenBank/DDBJ databases">
        <title>Genome sequence of Ornatilinea apprima DSM 23815.</title>
        <authorList>
            <person name="Hemp J."/>
            <person name="Ward L.M."/>
            <person name="Pace L.A."/>
            <person name="Fischer W.W."/>
        </authorList>
    </citation>
    <scope>NUCLEOTIDE SEQUENCE [LARGE SCALE GENOMIC DNA]</scope>
    <source>
        <strain evidence="1 2">P3M-1</strain>
    </source>
</reference>
<keyword evidence="2" id="KW-1185">Reference proteome</keyword>
<proteinExistence type="predicted"/>
<dbReference type="RefSeq" id="WP_075063995.1">
    <property type="nucleotide sequence ID" value="NZ_LGCL01000039.1"/>
</dbReference>
<dbReference type="AlphaFoldDB" id="A0A0P6XKW9"/>
<gene>
    <name evidence="1" type="ORF">ADN00_15795</name>
</gene>
<evidence type="ECO:0000313" key="1">
    <source>
        <dbReference type="EMBL" id="KPL72276.1"/>
    </source>
</evidence>
<comment type="caution">
    <text evidence="1">The sequence shown here is derived from an EMBL/GenBank/DDBJ whole genome shotgun (WGS) entry which is preliminary data.</text>
</comment>
<organism evidence="1 2">
    <name type="scientific">Ornatilinea apprima</name>
    <dbReference type="NCBI Taxonomy" id="1134406"/>
    <lineage>
        <taxon>Bacteria</taxon>
        <taxon>Bacillati</taxon>
        <taxon>Chloroflexota</taxon>
        <taxon>Anaerolineae</taxon>
        <taxon>Anaerolineales</taxon>
        <taxon>Anaerolineaceae</taxon>
        <taxon>Ornatilinea</taxon>
    </lineage>
</organism>
<name>A0A0P6XKW9_9CHLR</name>
<evidence type="ECO:0000313" key="2">
    <source>
        <dbReference type="Proteomes" id="UP000050417"/>
    </source>
</evidence>
<protein>
    <submittedName>
        <fullName evidence="1">Uncharacterized protein</fullName>
    </submittedName>
</protein>
<dbReference type="Proteomes" id="UP000050417">
    <property type="component" value="Unassembled WGS sequence"/>
</dbReference>